<organism evidence="1 2">
    <name type="scientific">Cladophialophora psammophila CBS 110553</name>
    <dbReference type="NCBI Taxonomy" id="1182543"/>
    <lineage>
        <taxon>Eukaryota</taxon>
        <taxon>Fungi</taxon>
        <taxon>Dikarya</taxon>
        <taxon>Ascomycota</taxon>
        <taxon>Pezizomycotina</taxon>
        <taxon>Eurotiomycetes</taxon>
        <taxon>Chaetothyriomycetidae</taxon>
        <taxon>Chaetothyriales</taxon>
        <taxon>Herpotrichiellaceae</taxon>
        <taxon>Cladophialophora</taxon>
    </lineage>
</organism>
<proteinExistence type="predicted"/>
<dbReference type="AlphaFoldDB" id="W9WP94"/>
<evidence type="ECO:0000313" key="2">
    <source>
        <dbReference type="Proteomes" id="UP000019471"/>
    </source>
</evidence>
<accession>W9WP94</accession>
<reference evidence="1 2" key="1">
    <citation type="submission" date="2013-03" db="EMBL/GenBank/DDBJ databases">
        <title>The Genome Sequence of Cladophialophora psammophila CBS 110553.</title>
        <authorList>
            <consortium name="The Broad Institute Genomics Platform"/>
            <person name="Cuomo C."/>
            <person name="de Hoog S."/>
            <person name="Gorbushina A."/>
            <person name="Walker B."/>
            <person name="Young S.K."/>
            <person name="Zeng Q."/>
            <person name="Gargeya S."/>
            <person name="Fitzgerald M."/>
            <person name="Haas B."/>
            <person name="Abouelleil A."/>
            <person name="Allen A.W."/>
            <person name="Alvarado L."/>
            <person name="Arachchi H.M."/>
            <person name="Berlin A.M."/>
            <person name="Chapman S.B."/>
            <person name="Gainer-Dewar J."/>
            <person name="Goldberg J."/>
            <person name="Griggs A."/>
            <person name="Gujja S."/>
            <person name="Hansen M."/>
            <person name="Howarth C."/>
            <person name="Imamovic A."/>
            <person name="Ireland A."/>
            <person name="Larimer J."/>
            <person name="McCowan C."/>
            <person name="Murphy C."/>
            <person name="Pearson M."/>
            <person name="Poon T.W."/>
            <person name="Priest M."/>
            <person name="Roberts A."/>
            <person name="Saif S."/>
            <person name="Shea T."/>
            <person name="Sisk P."/>
            <person name="Sykes S."/>
            <person name="Wortman J."/>
            <person name="Nusbaum C."/>
            <person name="Birren B."/>
        </authorList>
    </citation>
    <scope>NUCLEOTIDE SEQUENCE [LARGE SCALE GENOMIC DNA]</scope>
    <source>
        <strain evidence="1 2">CBS 110553</strain>
    </source>
</reference>
<dbReference type="STRING" id="1182543.W9WP94"/>
<dbReference type="OrthoDB" id="1577640at2759"/>
<evidence type="ECO:0000313" key="1">
    <source>
        <dbReference type="EMBL" id="EXJ69997.1"/>
    </source>
</evidence>
<dbReference type="RefSeq" id="XP_007745849.1">
    <property type="nucleotide sequence ID" value="XM_007747659.1"/>
</dbReference>
<sequence>MFLERFEVTKPAADRREVLSLVQVLTSLPPTVVQAASFINVTRQAVKSYLELLKESESEVIQLLKEDFGGQMRYPDAKNPIASTWLLSFERIRRRSPLAASFLSYPT</sequence>
<gene>
    <name evidence="1" type="ORF">A1O5_07070</name>
</gene>
<protein>
    <submittedName>
        <fullName evidence="1">Uncharacterized protein</fullName>
    </submittedName>
</protein>
<keyword evidence="2" id="KW-1185">Reference proteome</keyword>
<dbReference type="Proteomes" id="UP000019471">
    <property type="component" value="Unassembled WGS sequence"/>
</dbReference>
<dbReference type="EMBL" id="AMGX01000010">
    <property type="protein sequence ID" value="EXJ69997.1"/>
    <property type="molecule type" value="Genomic_DNA"/>
</dbReference>
<dbReference type="HOGENOM" id="CLU_2209765_0_0_1"/>
<dbReference type="GeneID" id="19191776"/>
<name>W9WP94_9EURO</name>
<comment type="caution">
    <text evidence="1">The sequence shown here is derived from an EMBL/GenBank/DDBJ whole genome shotgun (WGS) entry which is preliminary data.</text>
</comment>